<name>J9BFW4_WUCBA</name>
<gene>
    <name evidence="1" type="ORF">WUBG_02924</name>
</gene>
<accession>J9BFW4</accession>
<comment type="caution">
    <text evidence="1">The sequence shown here is derived from an EMBL/GenBank/DDBJ whole genome shotgun (WGS) entry which is preliminary data.</text>
</comment>
<sequence length="165" mass="18835">MSSLSYDLFERPLLYSLSNLIMSSSNSLFPECIYYGPGDEKPRPRKRTPSVANREKFEDVKYLIPLISEEFLSHADKTTRCTYDTTRLNCPSGNPLQIEFRKTIELLSPPLSSRVNRMRGQRTSFSRSNALATDQRVSHCLITRKYVHGSVLTEIKSHRPGSCSI</sequence>
<dbReference type="AlphaFoldDB" id="J9BFW4"/>
<evidence type="ECO:0000313" key="1">
    <source>
        <dbReference type="EMBL" id="EJW86165.1"/>
    </source>
</evidence>
<dbReference type="EMBL" id="ADBV01000843">
    <property type="protein sequence ID" value="EJW86165.1"/>
    <property type="molecule type" value="Genomic_DNA"/>
</dbReference>
<organism evidence="1 2">
    <name type="scientific">Wuchereria bancrofti</name>
    <dbReference type="NCBI Taxonomy" id="6293"/>
    <lineage>
        <taxon>Eukaryota</taxon>
        <taxon>Metazoa</taxon>
        <taxon>Ecdysozoa</taxon>
        <taxon>Nematoda</taxon>
        <taxon>Chromadorea</taxon>
        <taxon>Rhabditida</taxon>
        <taxon>Spirurina</taxon>
        <taxon>Spiruromorpha</taxon>
        <taxon>Filarioidea</taxon>
        <taxon>Onchocercidae</taxon>
        <taxon>Wuchereria</taxon>
    </lineage>
</organism>
<evidence type="ECO:0000313" key="2">
    <source>
        <dbReference type="Proteomes" id="UP000004810"/>
    </source>
</evidence>
<reference evidence="2" key="1">
    <citation type="submission" date="2012-08" db="EMBL/GenBank/DDBJ databases">
        <title>The Genome Sequence of Wuchereria bancrofti.</title>
        <authorList>
            <person name="Nutman T.B."/>
            <person name="Fink D.L."/>
            <person name="Russ C."/>
            <person name="Young S."/>
            <person name="Zeng Q."/>
            <person name="Koehrsen M."/>
            <person name="Alvarado L."/>
            <person name="Berlin A."/>
            <person name="Chapman S.B."/>
            <person name="Chen Z."/>
            <person name="Freedman E."/>
            <person name="Gellesch M."/>
            <person name="Goldberg J."/>
            <person name="Griggs A."/>
            <person name="Gujja S."/>
            <person name="Heilman E.R."/>
            <person name="Heiman D."/>
            <person name="Hepburn T."/>
            <person name="Howarth C."/>
            <person name="Jen D."/>
            <person name="Larson L."/>
            <person name="Lewis B."/>
            <person name="Mehta T."/>
            <person name="Park D."/>
            <person name="Pearson M."/>
            <person name="Roberts A."/>
            <person name="Saif S."/>
            <person name="Shea T."/>
            <person name="Shenoy N."/>
            <person name="Sisk P."/>
            <person name="Stolte C."/>
            <person name="Sykes S."/>
            <person name="Walk T."/>
            <person name="White J."/>
            <person name="Yandava C."/>
            <person name="Haas B."/>
            <person name="Henn M.R."/>
            <person name="Nusbaum C."/>
            <person name="Birren B."/>
        </authorList>
    </citation>
    <scope>NUCLEOTIDE SEQUENCE [LARGE SCALE GENOMIC DNA]</scope>
    <source>
        <strain evidence="2">NA</strain>
    </source>
</reference>
<dbReference type="Proteomes" id="UP000004810">
    <property type="component" value="Unassembled WGS sequence"/>
</dbReference>
<protein>
    <submittedName>
        <fullName evidence="1">Uncharacterized protein</fullName>
    </submittedName>
</protein>
<proteinExistence type="predicted"/>